<accession>A0A250KX67</accession>
<proteinExistence type="inferred from homology"/>
<evidence type="ECO:0000313" key="3">
    <source>
        <dbReference type="EMBL" id="BBA36192.1"/>
    </source>
</evidence>
<feature type="domain" description="Tail sheath protein C-terminal" evidence="2">
    <location>
        <begin position="662"/>
        <end position="766"/>
    </location>
</feature>
<dbReference type="InterPro" id="IPR020287">
    <property type="entry name" value="Tail_sheath_C"/>
</dbReference>
<dbReference type="KEGG" id="mmai:sS8_4262"/>
<organism evidence="3 4">
    <name type="scientific">Methylocaldum marinum</name>
    <dbReference type="NCBI Taxonomy" id="1432792"/>
    <lineage>
        <taxon>Bacteria</taxon>
        <taxon>Pseudomonadati</taxon>
        <taxon>Pseudomonadota</taxon>
        <taxon>Gammaproteobacteria</taxon>
        <taxon>Methylococcales</taxon>
        <taxon>Methylococcaceae</taxon>
        <taxon>Methylocaldum</taxon>
    </lineage>
</organism>
<keyword evidence="4" id="KW-1185">Reference proteome</keyword>
<evidence type="ECO:0000259" key="2">
    <source>
        <dbReference type="Pfam" id="PF17482"/>
    </source>
</evidence>
<dbReference type="Proteomes" id="UP000266313">
    <property type="component" value="Chromosome"/>
</dbReference>
<dbReference type="PANTHER" id="PTHR35861:SF1">
    <property type="entry name" value="PHAGE TAIL SHEATH PROTEIN"/>
    <property type="match status" value="1"/>
</dbReference>
<dbReference type="Gene3D" id="3.40.50.11780">
    <property type="match status" value="2"/>
</dbReference>
<dbReference type="InterPro" id="IPR052042">
    <property type="entry name" value="Tail_sheath_structural"/>
</dbReference>
<dbReference type="EMBL" id="AP017928">
    <property type="protein sequence ID" value="BBA36192.1"/>
    <property type="molecule type" value="Genomic_DNA"/>
</dbReference>
<reference evidence="3 4" key="1">
    <citation type="submission" date="2016-12" db="EMBL/GenBank/DDBJ databases">
        <title>Genome sequencing of Methylocaldum marinum.</title>
        <authorList>
            <person name="Takeuchi M."/>
            <person name="Kamagata Y."/>
            <person name="Hiraoka S."/>
            <person name="Oshima K."/>
            <person name="Hattori M."/>
            <person name="Iwasaki W."/>
        </authorList>
    </citation>
    <scope>NUCLEOTIDE SEQUENCE [LARGE SCALE GENOMIC DNA]</scope>
    <source>
        <strain evidence="3 4">S8</strain>
    </source>
</reference>
<protein>
    <recommendedName>
        <fullName evidence="2">Tail sheath protein C-terminal domain-containing protein</fullName>
    </recommendedName>
</protein>
<evidence type="ECO:0000256" key="1">
    <source>
        <dbReference type="ARBA" id="ARBA00008005"/>
    </source>
</evidence>
<evidence type="ECO:0000313" key="4">
    <source>
        <dbReference type="Proteomes" id="UP000266313"/>
    </source>
</evidence>
<dbReference type="RefSeq" id="WP_119631410.1">
    <property type="nucleotide sequence ID" value="NZ_AP017928.1"/>
</dbReference>
<dbReference type="AlphaFoldDB" id="A0A250KX67"/>
<sequence>MVQVSYPGVYIQEIPSGFRAISGVSTSIAAFVGMAKRGPLREPIRVLGFKDYERVFSADTSQGEMTDQVRQFFINGGEQAFVVRIADAAAQEATADLRNESGSIVLTLESRDAGLDANQIRARVDYNTASPERTFNLTVFRETFGADGRPMISALETHKDLGMDPDGPRFAPIVIDQQSQLVRHTTDPAVAATNLANVNAAATLNAFSVSAALFADEAAVEAAVTAAIGGAASGRFRIKVGDAPWLTVELDSAGFAFADIAGRINAMLATHTPVQVTTPTPANSPLRIEADTPGHDVLIERSPQLDIAQALGLGVAQGGIEVGSFAAARPVPSSLVSVLDGAGAGDLAALLALGGAAKASLDNVGVATVRPFTVAQADIAYPAAAGNLNQGTNTGLSLRNIRENLQAIANALSAESDDWRAEVHGHRLVLIPAFGDSSSGVGAAFTSQTPNLGGANQIFDGITGGRAAVALGGGSDGGVPAAPDYDAAYRQLDEKVDLFNLLVLPKSTDDTGDPSIRSTLWGAASAFCQKKRAFLIADLEPAQQTPDGVLQSLQDLRTGVVKDHMAVWWPQVTVSSNGTRKNIDPSGSIAGLMSRIDGSRGVWKAPAGLEADIRGVLGARVPMSDEQNGLINPEAINAVRAFPAGVVSWGARTLDGFDNSGNTDYRYVPVRRFALFIEESLVRGLRFAIFEPNDEPLWAQIRLAGGAFMNGLFRKGAFAGRTSREAYFVKADAETTTPQDQALGVVNVLVGFAPLRPAEFIVITLQQLAGQVQV</sequence>
<name>A0A250KX67_9GAMM</name>
<dbReference type="PANTHER" id="PTHR35861">
    <property type="match status" value="1"/>
</dbReference>
<dbReference type="OrthoDB" id="9767864at2"/>
<dbReference type="Pfam" id="PF17482">
    <property type="entry name" value="Phage_sheath_1C"/>
    <property type="match status" value="1"/>
</dbReference>
<gene>
    <name evidence="3" type="ORF">sS8_4262</name>
</gene>
<comment type="similarity">
    <text evidence="1">Belongs to the myoviridae tail sheath protein family.</text>
</comment>